<dbReference type="Gene3D" id="3.30.420.10">
    <property type="entry name" value="Ribonuclease H-like superfamily/Ribonuclease H"/>
    <property type="match status" value="1"/>
</dbReference>
<keyword evidence="6" id="KW-0547">Nucleotide-binding</keyword>
<keyword evidence="11" id="KW-0229">DNA integration</keyword>
<evidence type="ECO:0000256" key="7">
    <source>
        <dbReference type="ARBA" id="ARBA00022759"/>
    </source>
</evidence>
<dbReference type="Proteomes" id="UP001159363">
    <property type="component" value="Chromosome 1"/>
</dbReference>
<evidence type="ECO:0000313" key="17">
    <source>
        <dbReference type="EMBL" id="KAJ8895787.1"/>
    </source>
</evidence>
<dbReference type="PANTHER" id="PTHR42648:SF11">
    <property type="entry name" value="TRANSPOSON TY4-P GAG-POL POLYPROTEIN"/>
    <property type="match status" value="1"/>
</dbReference>
<keyword evidence="14" id="KW-0917">Virion maturation</keyword>
<dbReference type="InterPro" id="IPR012337">
    <property type="entry name" value="RNaseH-like_sf"/>
</dbReference>
<evidence type="ECO:0000256" key="2">
    <source>
        <dbReference type="ARBA" id="ARBA00022612"/>
    </source>
</evidence>
<keyword evidence="18" id="KW-1185">Reference proteome</keyword>
<dbReference type="PANTHER" id="PTHR42648">
    <property type="entry name" value="TRANSPOSASE, PUTATIVE-RELATED"/>
    <property type="match status" value="1"/>
</dbReference>
<dbReference type="InterPro" id="IPR039537">
    <property type="entry name" value="Retrotran_Ty1/copia-like"/>
</dbReference>
<feature type="domain" description="Integrase catalytic" evidence="16">
    <location>
        <begin position="247"/>
        <end position="359"/>
    </location>
</feature>
<evidence type="ECO:0000256" key="3">
    <source>
        <dbReference type="ARBA" id="ARBA00022670"/>
    </source>
</evidence>
<protein>
    <recommendedName>
        <fullName evidence="16">Integrase catalytic domain-containing protein</fullName>
    </recommendedName>
</protein>
<keyword evidence="7" id="KW-0255">Endonuclease</keyword>
<keyword evidence="3" id="KW-0645">Protease</keyword>
<proteinExistence type="predicted"/>
<keyword evidence="5" id="KW-0479">Metal-binding</keyword>
<keyword evidence="13" id="KW-0548">Nucleotidyltransferase</keyword>
<keyword evidence="8" id="KW-0378">Hydrolase</keyword>
<keyword evidence="15" id="KW-0233">DNA recombination</keyword>
<keyword evidence="2" id="KW-1188">Viral release from host cell</keyword>
<evidence type="ECO:0000256" key="13">
    <source>
        <dbReference type="ARBA" id="ARBA00022932"/>
    </source>
</evidence>
<evidence type="ECO:0000256" key="11">
    <source>
        <dbReference type="ARBA" id="ARBA00022908"/>
    </source>
</evidence>
<dbReference type="SUPFAM" id="SSF53098">
    <property type="entry name" value="Ribonuclease H-like"/>
    <property type="match status" value="1"/>
</dbReference>
<keyword evidence="4" id="KW-0540">Nuclease</keyword>
<dbReference type="InterPro" id="IPR036397">
    <property type="entry name" value="RNaseH_sf"/>
</dbReference>
<dbReference type="PROSITE" id="PS50994">
    <property type="entry name" value="INTEGRASE"/>
    <property type="match status" value="1"/>
</dbReference>
<keyword evidence="12" id="KW-0695">RNA-directed DNA polymerase</keyword>
<dbReference type="Pfam" id="PF22936">
    <property type="entry name" value="Pol_BBD"/>
    <property type="match status" value="1"/>
</dbReference>
<evidence type="ECO:0000256" key="4">
    <source>
        <dbReference type="ARBA" id="ARBA00022722"/>
    </source>
</evidence>
<organism evidence="17 18">
    <name type="scientific">Dryococelus australis</name>
    <dbReference type="NCBI Taxonomy" id="614101"/>
    <lineage>
        <taxon>Eukaryota</taxon>
        <taxon>Metazoa</taxon>
        <taxon>Ecdysozoa</taxon>
        <taxon>Arthropoda</taxon>
        <taxon>Hexapoda</taxon>
        <taxon>Insecta</taxon>
        <taxon>Pterygota</taxon>
        <taxon>Neoptera</taxon>
        <taxon>Polyneoptera</taxon>
        <taxon>Phasmatodea</taxon>
        <taxon>Verophasmatodea</taxon>
        <taxon>Anareolatae</taxon>
        <taxon>Phasmatidae</taxon>
        <taxon>Eurycanthinae</taxon>
        <taxon>Dryococelus</taxon>
    </lineage>
</organism>
<sequence length="359" mass="40881">MKLNIVGHTVNDERMMGKILSSLPDRCRHFLSAWKLTPKSDRTLTNLTARLLAEEERGHTSSAHDNVAFKTYSKRGHIAPNCMKKQLGCKICEKDNHTEQNCYFRDINKSTTSNRDKNQWVEIQRDLGSWVLDSGCTSHMINNIDSLTNVTGIESEIITSKKNEYICAEFKGDIENLISVHKITENGGVVRFTDNCVEILKGRTKMTGEKDNAVLYNINLNCSETTFLSESKQTSDLNLWHRRIGHLNVDSMKKLATLSSGLEKLKFCMINKLTDWCRERGIKIDYDPAAISQLNGQAERLNRMLMEKTRALLFDSRLEIELWGEALRTATYLLNTSPSATVDTTLANCSMEKYWICPI</sequence>
<evidence type="ECO:0000256" key="8">
    <source>
        <dbReference type="ARBA" id="ARBA00022801"/>
    </source>
</evidence>
<gene>
    <name evidence="17" type="ORF">PR048_001125</name>
</gene>
<evidence type="ECO:0000256" key="10">
    <source>
        <dbReference type="ARBA" id="ARBA00022842"/>
    </source>
</evidence>
<name>A0ABQ9IGJ2_9NEOP</name>
<evidence type="ECO:0000259" key="16">
    <source>
        <dbReference type="PROSITE" id="PS50994"/>
    </source>
</evidence>
<evidence type="ECO:0000313" key="18">
    <source>
        <dbReference type="Proteomes" id="UP001159363"/>
    </source>
</evidence>
<dbReference type="Pfam" id="PF13976">
    <property type="entry name" value="gag_pre-integrs"/>
    <property type="match status" value="1"/>
</dbReference>
<dbReference type="InterPro" id="IPR001584">
    <property type="entry name" value="Integrase_cat-core"/>
</dbReference>
<evidence type="ECO:0000256" key="12">
    <source>
        <dbReference type="ARBA" id="ARBA00022918"/>
    </source>
</evidence>
<evidence type="ECO:0000256" key="1">
    <source>
        <dbReference type="ARBA" id="ARBA00002180"/>
    </source>
</evidence>
<keyword evidence="10" id="KW-0460">Magnesium</keyword>
<evidence type="ECO:0000256" key="9">
    <source>
        <dbReference type="ARBA" id="ARBA00022840"/>
    </source>
</evidence>
<comment type="caution">
    <text evidence="17">The sequence shown here is derived from an EMBL/GenBank/DDBJ whole genome shotgun (WGS) entry which is preliminary data.</text>
</comment>
<evidence type="ECO:0000256" key="5">
    <source>
        <dbReference type="ARBA" id="ARBA00022723"/>
    </source>
</evidence>
<evidence type="ECO:0000256" key="6">
    <source>
        <dbReference type="ARBA" id="ARBA00022741"/>
    </source>
</evidence>
<dbReference type="EMBL" id="JARBHB010000001">
    <property type="protein sequence ID" value="KAJ8895787.1"/>
    <property type="molecule type" value="Genomic_DNA"/>
</dbReference>
<dbReference type="InterPro" id="IPR054722">
    <property type="entry name" value="PolX-like_BBD"/>
</dbReference>
<comment type="function">
    <text evidence="1">The aspartyl protease (PR) mediates the proteolytic cleavages of the Gag and Gag-Pol polyproteins after assembly of the VLP.</text>
</comment>
<evidence type="ECO:0000256" key="14">
    <source>
        <dbReference type="ARBA" id="ARBA00023113"/>
    </source>
</evidence>
<accession>A0ABQ9IGJ2</accession>
<keyword evidence="13" id="KW-0239">DNA-directed DNA polymerase</keyword>
<keyword evidence="13" id="KW-0808">Transferase</keyword>
<evidence type="ECO:0000256" key="15">
    <source>
        <dbReference type="ARBA" id="ARBA00023172"/>
    </source>
</evidence>
<reference evidence="17 18" key="1">
    <citation type="submission" date="2023-02" db="EMBL/GenBank/DDBJ databases">
        <title>LHISI_Scaffold_Assembly.</title>
        <authorList>
            <person name="Stuart O.P."/>
            <person name="Cleave R."/>
            <person name="Magrath M.J.L."/>
            <person name="Mikheyev A.S."/>
        </authorList>
    </citation>
    <scope>NUCLEOTIDE SEQUENCE [LARGE SCALE GENOMIC DNA]</scope>
    <source>
        <strain evidence="17">Daus_M_001</strain>
        <tissue evidence="17">Leg muscle</tissue>
    </source>
</reference>
<dbReference type="InterPro" id="IPR025724">
    <property type="entry name" value="GAG-pre-integrase_dom"/>
</dbReference>
<keyword evidence="9" id="KW-0067">ATP-binding</keyword>